<evidence type="ECO:0000256" key="1">
    <source>
        <dbReference type="SAM" id="MobiDB-lite"/>
    </source>
</evidence>
<dbReference type="Gene3D" id="2.40.128.130">
    <property type="entry name" value="Autotransporter beta-domain"/>
    <property type="match status" value="1"/>
</dbReference>
<evidence type="ECO:0000256" key="2">
    <source>
        <dbReference type="SAM" id="SignalP"/>
    </source>
</evidence>
<dbReference type="InterPro" id="IPR012332">
    <property type="entry name" value="Autotransporter_pectin_lyase_C"/>
</dbReference>
<dbReference type="InterPro" id="IPR051551">
    <property type="entry name" value="Autotransporter_adhesion"/>
</dbReference>
<dbReference type="PROSITE" id="PS51208">
    <property type="entry name" value="AUTOTRANSPORTER"/>
    <property type="match status" value="1"/>
</dbReference>
<dbReference type="SUPFAM" id="SSF103515">
    <property type="entry name" value="Autotransporter"/>
    <property type="match status" value="1"/>
</dbReference>
<feature type="signal peptide" evidence="2">
    <location>
        <begin position="1"/>
        <end position="31"/>
    </location>
</feature>
<feature type="compositionally biased region" description="Gly residues" evidence="1">
    <location>
        <begin position="375"/>
        <end position="387"/>
    </location>
</feature>
<sequence>MPPSIECRTRGTVLWSVIVGLTVFPAPVAWAAGGSGACSATPGATCTGGTAGNPNGGAGGNASDANGTGGSGGGGGGVDANGNGGNGGAGGAGGTGAGGGGNGASGTAGSGAAIFPGGAGGTGGTGGNANTTGATGNGAGGGGGGAGGAGAVLSAGGTNTTTVTGGNGGTGGGGGGMDALGAGGGGNGGGGGAGGAGVVLTSTGESANSGAVVGGNGGNGGGGGGFGNTTQQGAGHAGNLIAGNGGNGGTGGDAVVSAQGGTFTNNAGASVTGGNGGNGGGSGSVSAAAGVTPYGGNGGNAGAGGNGATLSGGSSVSNSGTISGGNGGNGENGGFALATSGTSAIAGNGGLGGAGGIGVLVNASGNVINQQSGTIRGGDGGTGGGGNAQSQVAPGGNITGGVGADGGAGGDGIQLNGGGTVTNDGQILGGAGNRGGGAGNSTGAGTGGEAAAGGNGITLSGGTVTNNATGRIVGGTGGDDSAGGGGSGGVGGDGIAMTGSGTVTNAGSVLGGEGGNGGNGSNTAGGSGSAGGAGVRIGGSGAVTNVAGGSVKGGAGGTGGGAGNATSAGGNGGVGGAGVIVTDGGTMTNAGTITGGDGNRGGGGGASSVGGTGGAGGAGVLVTNNGGRIVNTGTINGGTGGGISTGGTGGPAGVGGVGVQGQNITVVNSGTINGGLSGAGVQTDAVRFTGGTNSLEIDAGSVISGTVNANTGTNTFILGGTQNAAFDASLIGPTAQYQGFTAFNKTGTSVWTLNNSTTALTPWTLDAGTLVVSQDASLGASNGTLTFNGGTLQLGASFDLAANRPVVLDTGGGTVDTQAFNSTLAQGITGTGALTKLGSGMLLLNGNNSYTGATNVNAGVMAVGDATHPTAALAGGGTVTVANGATLGGYGSVTGNVQNNGTLAVANAVPAFASGSAGNFTVQGTVTNAGLLQLAGSAVGNTFTVAGNYVGQNARATLNTQLGADNSPTDKIVVNGGSASGSTALRIVNAGGTGAQTLGDGIQVVQATNGATTSTGAFSGGNASAGAYTYYLYRGGVSAGTQNNWYLRSTTPDTGGTLPPLVVDPVVPPTTLPGTPLYRSEVPIYGAIPSLMRELAVQQIGTFHDRLGGQSLLTEDGKLGAGWGRVWGDHVSQDLGGGVNPSFSGTIFGFQVGQDIYAASTESGHRNHYGVFAGYARASGDVSGFALSVPDLAVGSLQMNAFSFGGYWTHIAPSGAYTDTVLMGTTSSISPSSLQGNTASTRANAFTASVEGGLPFAVARDVTLEPQAQLIYQYSHINDLTDPAAKVTFNSANEWIGRLGVRLQSQFQASGVNWKPYLRLDVLRYFGGTDTVTYSGQDSFSTGVGSTQGHVGGGVYARVNQKVSVYLTAGYWFNLGGDHRRTVEGNAGVRLTW</sequence>
<dbReference type="NCBIfam" id="TIGR01414">
    <property type="entry name" value="autotrans_barl"/>
    <property type="match status" value="1"/>
</dbReference>
<evidence type="ECO:0000259" key="3">
    <source>
        <dbReference type="PROSITE" id="PS51208"/>
    </source>
</evidence>
<dbReference type="InterPro" id="IPR043990">
    <property type="entry name" value="AC_1"/>
</dbReference>
<dbReference type="PRINTS" id="PR01228">
    <property type="entry name" value="EGGSHELL"/>
</dbReference>
<feature type="region of interest" description="Disordered" evidence="1">
    <location>
        <begin position="471"/>
        <end position="532"/>
    </location>
</feature>
<dbReference type="PANTHER" id="PTHR35037">
    <property type="entry name" value="C-TERMINAL REGION OF AIDA-LIKE PROTEIN"/>
    <property type="match status" value="1"/>
</dbReference>
<evidence type="ECO:0000313" key="4">
    <source>
        <dbReference type="EMBL" id="VVD71480.1"/>
    </source>
</evidence>
<gene>
    <name evidence="4" type="primary">bmaC_2</name>
    <name evidence="4" type="ORF">PAQ31011_00631</name>
</gene>
<keyword evidence="2" id="KW-0732">Signal</keyword>
<dbReference type="Gene3D" id="2.160.20.20">
    <property type="match status" value="1"/>
</dbReference>
<name>A0A5E4S7D1_9BURK</name>
<dbReference type="SMART" id="SM00869">
    <property type="entry name" value="Autotransporter"/>
    <property type="match status" value="1"/>
</dbReference>
<reference evidence="4 5" key="1">
    <citation type="submission" date="2019-08" db="EMBL/GenBank/DDBJ databases">
        <authorList>
            <person name="Peeters C."/>
        </authorList>
    </citation>
    <scope>NUCLEOTIDE SEQUENCE [LARGE SCALE GENOMIC DNA]</scope>
    <source>
        <strain evidence="4 5">LMG 31011</strain>
    </source>
</reference>
<accession>A0A5E4S7D1</accession>
<evidence type="ECO:0000313" key="5">
    <source>
        <dbReference type="Proteomes" id="UP000366819"/>
    </source>
</evidence>
<dbReference type="SUPFAM" id="SSF51126">
    <property type="entry name" value="Pectin lyase-like"/>
    <property type="match status" value="1"/>
</dbReference>
<feature type="domain" description="Autotransporter" evidence="3">
    <location>
        <begin position="1115"/>
        <end position="1393"/>
    </location>
</feature>
<dbReference type="CDD" id="cd01344">
    <property type="entry name" value="PL2_Passenger_AT"/>
    <property type="match status" value="1"/>
</dbReference>
<dbReference type="InterPro" id="IPR005546">
    <property type="entry name" value="Autotransporte_beta"/>
</dbReference>
<dbReference type="Proteomes" id="UP000366819">
    <property type="component" value="Unassembled WGS sequence"/>
</dbReference>
<dbReference type="Pfam" id="PF18883">
    <property type="entry name" value="AC_1"/>
    <property type="match status" value="1"/>
</dbReference>
<proteinExistence type="predicted"/>
<dbReference type="PANTHER" id="PTHR35037:SF3">
    <property type="entry name" value="C-TERMINAL REGION OF AIDA-LIKE PROTEIN"/>
    <property type="match status" value="1"/>
</dbReference>
<feature type="chain" id="PRO_5022666272" evidence="2">
    <location>
        <begin position="32"/>
        <end position="1393"/>
    </location>
</feature>
<dbReference type="InterPro" id="IPR011050">
    <property type="entry name" value="Pectin_lyase_fold/virulence"/>
</dbReference>
<dbReference type="InterPro" id="IPR036709">
    <property type="entry name" value="Autotransporte_beta_dom_sf"/>
</dbReference>
<dbReference type="GO" id="GO:0019867">
    <property type="term" value="C:outer membrane"/>
    <property type="evidence" value="ECO:0007669"/>
    <property type="project" value="InterPro"/>
</dbReference>
<protein>
    <submittedName>
        <fullName evidence="4">Adhesin BmaC autotransporter</fullName>
    </submittedName>
</protein>
<dbReference type="InterPro" id="IPR006315">
    <property type="entry name" value="OM_autotransptr_brl_dom"/>
</dbReference>
<feature type="compositionally biased region" description="Gly residues" evidence="1">
    <location>
        <begin position="509"/>
        <end position="532"/>
    </location>
</feature>
<feature type="compositionally biased region" description="Gly residues" evidence="1">
    <location>
        <begin position="472"/>
        <end position="494"/>
    </location>
</feature>
<organism evidence="4 5">
    <name type="scientific">Pandoraea aquatica</name>
    <dbReference type="NCBI Taxonomy" id="2508290"/>
    <lineage>
        <taxon>Bacteria</taxon>
        <taxon>Pseudomonadati</taxon>
        <taxon>Pseudomonadota</taxon>
        <taxon>Betaproteobacteria</taxon>
        <taxon>Burkholderiales</taxon>
        <taxon>Burkholderiaceae</taxon>
        <taxon>Pandoraea</taxon>
    </lineage>
</organism>
<dbReference type="EMBL" id="CABPSN010000001">
    <property type="protein sequence ID" value="VVD71480.1"/>
    <property type="molecule type" value="Genomic_DNA"/>
</dbReference>
<keyword evidence="5" id="KW-1185">Reference proteome</keyword>
<feature type="region of interest" description="Disordered" evidence="1">
    <location>
        <begin position="372"/>
        <end position="404"/>
    </location>
</feature>